<dbReference type="PANTHER" id="PTHR43194:SF5">
    <property type="entry name" value="PIMELOYL-[ACYL-CARRIER PROTEIN] METHYL ESTER ESTERASE"/>
    <property type="match status" value="1"/>
</dbReference>
<organism evidence="2 3">
    <name type="scientific">Bdellovibrio bacteriovorus</name>
    <dbReference type="NCBI Taxonomy" id="959"/>
    <lineage>
        <taxon>Bacteria</taxon>
        <taxon>Pseudomonadati</taxon>
        <taxon>Bdellovibrionota</taxon>
        <taxon>Bdellovibrionia</taxon>
        <taxon>Bdellovibrionales</taxon>
        <taxon>Pseudobdellovibrionaceae</taxon>
        <taxon>Bdellovibrio</taxon>
    </lineage>
</organism>
<dbReference type="PANTHER" id="PTHR43194">
    <property type="entry name" value="HYDROLASE ALPHA/BETA FOLD FAMILY"/>
    <property type="match status" value="1"/>
</dbReference>
<protein>
    <recommendedName>
        <fullName evidence="1">AB hydrolase-1 domain-containing protein</fullName>
    </recommendedName>
</protein>
<dbReference type="EMBL" id="LUKF01000017">
    <property type="protein sequence ID" value="KYG61214.1"/>
    <property type="molecule type" value="Genomic_DNA"/>
</dbReference>
<reference evidence="2 3" key="1">
    <citation type="submission" date="2016-03" db="EMBL/GenBank/DDBJ databases">
        <authorList>
            <person name="Ploux O."/>
        </authorList>
    </citation>
    <scope>NUCLEOTIDE SEQUENCE [LARGE SCALE GENOMIC DNA]</scope>
    <source>
        <strain evidence="2 3">BER2</strain>
    </source>
</reference>
<dbReference type="AlphaFoldDB" id="A0A150WDR6"/>
<evidence type="ECO:0000259" key="1">
    <source>
        <dbReference type="Pfam" id="PF00561"/>
    </source>
</evidence>
<proteinExistence type="predicted"/>
<sequence length="250" mass="28980">MSGSREWVLIRGIVSEEFHWWDFLPEMKTRFPQDLLHTPDIIGNGKFFEKTTPWRVKPNIEGLRSQVPTNNKKILFGFSLGGMLSLEWAHTYPEEVRAVVLVNSSLNNSPFYRRMTPGAFLNIAKLAAVKDHVVKEERVLKMTSFLPEERIKSMAPVWGERSQKYPLRPTNFLWQLALASQIPQREKPQIPVLVLSSGKDKVVHPSCSERIAKKWNLPLITHPEAGHDLFLDDPHWILNQLQNWLEKEKI</sequence>
<dbReference type="OrthoDB" id="5290302at2"/>
<evidence type="ECO:0000313" key="2">
    <source>
        <dbReference type="EMBL" id="KYG61214.1"/>
    </source>
</evidence>
<accession>A0A150WDR6</accession>
<dbReference type="InterPro" id="IPR050228">
    <property type="entry name" value="Carboxylesterase_BioH"/>
</dbReference>
<dbReference type="InterPro" id="IPR000073">
    <property type="entry name" value="AB_hydrolase_1"/>
</dbReference>
<dbReference type="SUPFAM" id="SSF53474">
    <property type="entry name" value="alpha/beta-Hydrolases"/>
    <property type="match status" value="1"/>
</dbReference>
<dbReference type="Proteomes" id="UP000075391">
    <property type="component" value="Unassembled WGS sequence"/>
</dbReference>
<gene>
    <name evidence="2" type="ORF">AZI85_09730</name>
</gene>
<dbReference type="RefSeq" id="WP_063244578.1">
    <property type="nucleotide sequence ID" value="NZ_LUKF01000017.1"/>
</dbReference>
<dbReference type="InterPro" id="IPR029058">
    <property type="entry name" value="AB_hydrolase_fold"/>
</dbReference>
<name>A0A150WDR6_BDEBC</name>
<feature type="domain" description="AB hydrolase-1" evidence="1">
    <location>
        <begin position="71"/>
        <end position="234"/>
    </location>
</feature>
<dbReference type="Gene3D" id="3.40.50.1820">
    <property type="entry name" value="alpha/beta hydrolase"/>
    <property type="match status" value="1"/>
</dbReference>
<dbReference type="Pfam" id="PF00561">
    <property type="entry name" value="Abhydrolase_1"/>
    <property type="match status" value="1"/>
</dbReference>
<evidence type="ECO:0000313" key="3">
    <source>
        <dbReference type="Proteomes" id="UP000075391"/>
    </source>
</evidence>
<comment type="caution">
    <text evidence="2">The sequence shown here is derived from an EMBL/GenBank/DDBJ whole genome shotgun (WGS) entry which is preliminary data.</text>
</comment>